<gene>
    <name evidence="2" type="primary">LOC125555592</name>
</gene>
<accession>A0A8R7UF35</accession>
<dbReference type="Proteomes" id="UP000015106">
    <property type="component" value="Chromosome 5"/>
</dbReference>
<feature type="region of interest" description="Disordered" evidence="1">
    <location>
        <begin position="57"/>
        <end position="85"/>
    </location>
</feature>
<reference evidence="2" key="3">
    <citation type="submission" date="2022-06" db="UniProtKB">
        <authorList>
            <consortium name="EnsemblPlants"/>
        </authorList>
    </citation>
    <scope>IDENTIFICATION</scope>
</reference>
<dbReference type="Gramene" id="TuG1812G0500000505.01.T01">
    <property type="protein sequence ID" value="TuG1812G0500000505.01.T01"/>
    <property type="gene ID" value="TuG1812G0500000505.01"/>
</dbReference>
<proteinExistence type="predicted"/>
<sequence>RHGPSSIVKHHSRIADVRTQAARALTASSLETHQLAWRPWVAELPAVVPRRSCISLSSLSSPRSSSTAPSALEPPSTPPPPQAPVLSTLTSLLFRRRAVPVNPTPAVGAAQFTDVNHQWVASPNYIRAQIPSPRHNACEDPSIYVTG</sequence>
<name>A0A8R7UF35_TRIUA</name>
<dbReference type="EnsemblPlants" id="TuG1812G0500000505.01.T01">
    <property type="protein sequence ID" value="TuG1812G0500000505.01.T01"/>
    <property type="gene ID" value="TuG1812G0500000505.01"/>
</dbReference>
<dbReference type="AlphaFoldDB" id="A0A8R7UF35"/>
<feature type="compositionally biased region" description="Low complexity" evidence="1">
    <location>
        <begin position="57"/>
        <end position="74"/>
    </location>
</feature>
<evidence type="ECO:0000313" key="2">
    <source>
        <dbReference type="EnsemblPlants" id="TuG1812G0500000505.01.T01"/>
    </source>
</evidence>
<keyword evidence="3" id="KW-1185">Reference proteome</keyword>
<organism evidence="2 3">
    <name type="scientific">Triticum urartu</name>
    <name type="common">Red wild einkorn</name>
    <name type="synonym">Crithodium urartu</name>
    <dbReference type="NCBI Taxonomy" id="4572"/>
    <lineage>
        <taxon>Eukaryota</taxon>
        <taxon>Viridiplantae</taxon>
        <taxon>Streptophyta</taxon>
        <taxon>Embryophyta</taxon>
        <taxon>Tracheophyta</taxon>
        <taxon>Spermatophyta</taxon>
        <taxon>Magnoliopsida</taxon>
        <taxon>Liliopsida</taxon>
        <taxon>Poales</taxon>
        <taxon>Poaceae</taxon>
        <taxon>BOP clade</taxon>
        <taxon>Pooideae</taxon>
        <taxon>Triticodae</taxon>
        <taxon>Triticeae</taxon>
        <taxon>Triticinae</taxon>
        <taxon>Triticum</taxon>
    </lineage>
</organism>
<reference evidence="2" key="2">
    <citation type="submission" date="2018-03" db="EMBL/GenBank/DDBJ databases">
        <title>The Triticum urartu genome reveals the dynamic nature of wheat genome evolution.</title>
        <authorList>
            <person name="Ling H."/>
            <person name="Ma B."/>
            <person name="Shi X."/>
            <person name="Liu H."/>
            <person name="Dong L."/>
            <person name="Sun H."/>
            <person name="Cao Y."/>
            <person name="Gao Q."/>
            <person name="Zheng S."/>
            <person name="Li Y."/>
            <person name="Yu Y."/>
            <person name="Du H."/>
            <person name="Qi M."/>
            <person name="Li Y."/>
            <person name="Yu H."/>
            <person name="Cui Y."/>
            <person name="Wang N."/>
            <person name="Chen C."/>
            <person name="Wu H."/>
            <person name="Zhao Y."/>
            <person name="Zhang J."/>
            <person name="Li Y."/>
            <person name="Zhou W."/>
            <person name="Zhang B."/>
            <person name="Hu W."/>
            <person name="Eijk M."/>
            <person name="Tang J."/>
            <person name="Witsenboer H."/>
            <person name="Zhao S."/>
            <person name="Li Z."/>
            <person name="Zhang A."/>
            <person name="Wang D."/>
            <person name="Liang C."/>
        </authorList>
    </citation>
    <scope>NUCLEOTIDE SEQUENCE [LARGE SCALE GENOMIC DNA]</scope>
    <source>
        <strain evidence="2">cv. G1812</strain>
    </source>
</reference>
<evidence type="ECO:0000256" key="1">
    <source>
        <dbReference type="SAM" id="MobiDB-lite"/>
    </source>
</evidence>
<reference evidence="3" key="1">
    <citation type="journal article" date="2013" name="Nature">
        <title>Draft genome of the wheat A-genome progenitor Triticum urartu.</title>
        <authorList>
            <person name="Ling H.Q."/>
            <person name="Zhao S."/>
            <person name="Liu D."/>
            <person name="Wang J."/>
            <person name="Sun H."/>
            <person name="Zhang C."/>
            <person name="Fan H."/>
            <person name="Li D."/>
            <person name="Dong L."/>
            <person name="Tao Y."/>
            <person name="Gao C."/>
            <person name="Wu H."/>
            <person name="Li Y."/>
            <person name="Cui Y."/>
            <person name="Guo X."/>
            <person name="Zheng S."/>
            <person name="Wang B."/>
            <person name="Yu K."/>
            <person name="Liang Q."/>
            <person name="Yang W."/>
            <person name="Lou X."/>
            <person name="Chen J."/>
            <person name="Feng M."/>
            <person name="Jian J."/>
            <person name="Zhang X."/>
            <person name="Luo G."/>
            <person name="Jiang Y."/>
            <person name="Liu J."/>
            <person name="Wang Z."/>
            <person name="Sha Y."/>
            <person name="Zhang B."/>
            <person name="Wu H."/>
            <person name="Tang D."/>
            <person name="Shen Q."/>
            <person name="Xue P."/>
            <person name="Zou S."/>
            <person name="Wang X."/>
            <person name="Liu X."/>
            <person name="Wang F."/>
            <person name="Yang Y."/>
            <person name="An X."/>
            <person name="Dong Z."/>
            <person name="Zhang K."/>
            <person name="Zhang X."/>
            <person name="Luo M.C."/>
            <person name="Dvorak J."/>
            <person name="Tong Y."/>
            <person name="Wang J."/>
            <person name="Yang H."/>
            <person name="Li Z."/>
            <person name="Wang D."/>
            <person name="Zhang A."/>
            <person name="Wang J."/>
        </authorList>
    </citation>
    <scope>NUCLEOTIDE SEQUENCE</scope>
    <source>
        <strain evidence="3">cv. G1812</strain>
    </source>
</reference>
<protein>
    <submittedName>
        <fullName evidence="2">Uncharacterized protein</fullName>
    </submittedName>
</protein>
<evidence type="ECO:0000313" key="3">
    <source>
        <dbReference type="Proteomes" id="UP000015106"/>
    </source>
</evidence>